<feature type="compositionally biased region" description="Basic and acidic residues" evidence="1">
    <location>
        <begin position="618"/>
        <end position="646"/>
    </location>
</feature>
<keyword evidence="2" id="KW-0472">Membrane</keyword>
<feature type="compositionally biased region" description="Basic and acidic residues" evidence="1">
    <location>
        <begin position="550"/>
        <end position="574"/>
    </location>
</feature>
<keyword evidence="2" id="KW-0812">Transmembrane</keyword>
<feature type="transmembrane region" description="Helical" evidence="2">
    <location>
        <begin position="48"/>
        <end position="69"/>
    </location>
</feature>
<feature type="compositionally biased region" description="Low complexity" evidence="1">
    <location>
        <begin position="648"/>
        <end position="661"/>
    </location>
</feature>
<feature type="compositionally biased region" description="Basic and acidic residues" evidence="1">
    <location>
        <begin position="806"/>
        <end position="816"/>
    </location>
</feature>
<evidence type="ECO:0000256" key="1">
    <source>
        <dbReference type="SAM" id="MobiDB-lite"/>
    </source>
</evidence>
<feature type="compositionally biased region" description="Basic and acidic residues" evidence="1">
    <location>
        <begin position="783"/>
        <end position="794"/>
    </location>
</feature>
<evidence type="ECO:0000313" key="3">
    <source>
        <dbReference type="EMBL" id="MBS7810234.1"/>
    </source>
</evidence>
<keyword evidence="2" id="KW-1133">Transmembrane helix</keyword>
<organism evidence="3 4">
    <name type="scientific">Roseococcus pinisoli</name>
    <dbReference type="NCBI Taxonomy" id="2835040"/>
    <lineage>
        <taxon>Bacteria</taxon>
        <taxon>Pseudomonadati</taxon>
        <taxon>Pseudomonadota</taxon>
        <taxon>Alphaproteobacteria</taxon>
        <taxon>Acetobacterales</taxon>
        <taxon>Roseomonadaceae</taxon>
        <taxon>Roseococcus</taxon>
    </lineage>
</organism>
<evidence type="ECO:0000256" key="2">
    <source>
        <dbReference type="SAM" id="Phobius"/>
    </source>
</evidence>
<gene>
    <name evidence="3" type="ORF">KHU32_04740</name>
</gene>
<dbReference type="RefSeq" id="WP_213668866.1">
    <property type="nucleotide sequence ID" value="NZ_JAHCDA010000001.1"/>
</dbReference>
<feature type="compositionally biased region" description="Basic and acidic residues" evidence="1">
    <location>
        <begin position="592"/>
        <end position="608"/>
    </location>
</feature>
<reference evidence="3 4" key="1">
    <citation type="submission" date="2021-05" db="EMBL/GenBank/DDBJ databases">
        <title>Roseococcus sp. XZZS9, whole genome shotgun sequencing project.</title>
        <authorList>
            <person name="Zhao G."/>
            <person name="Shen L."/>
        </authorList>
    </citation>
    <scope>NUCLEOTIDE SEQUENCE [LARGE SCALE GENOMIC DNA]</scope>
    <source>
        <strain evidence="3 4">XZZS9</strain>
    </source>
</reference>
<evidence type="ECO:0000313" key="4">
    <source>
        <dbReference type="Proteomes" id="UP000766336"/>
    </source>
</evidence>
<feature type="compositionally biased region" description="Basic and acidic residues" evidence="1">
    <location>
        <begin position="723"/>
        <end position="736"/>
    </location>
</feature>
<dbReference type="Proteomes" id="UP000766336">
    <property type="component" value="Unassembled WGS sequence"/>
</dbReference>
<protein>
    <submittedName>
        <fullName evidence="3">TIGR02302 family protein</fullName>
    </submittedName>
</protein>
<feature type="transmembrane region" description="Helical" evidence="2">
    <location>
        <begin position="21"/>
        <end position="42"/>
    </location>
</feature>
<comment type="caution">
    <text evidence="3">The sequence shown here is derived from an EMBL/GenBank/DDBJ whole genome shotgun (WGS) entry which is preliminary data.</text>
</comment>
<name>A0ABS5Q9N4_9PROT</name>
<feature type="region of interest" description="Disordered" evidence="1">
    <location>
        <begin position="537"/>
        <end position="574"/>
    </location>
</feature>
<feature type="compositionally biased region" description="Low complexity" evidence="1">
    <location>
        <begin position="737"/>
        <end position="750"/>
    </location>
</feature>
<accession>A0ABS5Q9N4</accession>
<feature type="region of interest" description="Disordered" evidence="1">
    <location>
        <begin position="590"/>
        <end position="816"/>
    </location>
</feature>
<dbReference type="EMBL" id="JAHCDA010000001">
    <property type="protein sequence ID" value="MBS7810234.1"/>
    <property type="molecule type" value="Genomic_DNA"/>
</dbReference>
<keyword evidence="4" id="KW-1185">Reference proteome</keyword>
<dbReference type="InterPro" id="IPR012683">
    <property type="entry name" value="CHP02302_TM"/>
</dbReference>
<feature type="transmembrane region" description="Helical" evidence="2">
    <location>
        <begin position="151"/>
        <end position="170"/>
    </location>
</feature>
<feature type="compositionally biased region" description="Acidic residues" evidence="1">
    <location>
        <begin position="758"/>
        <end position="767"/>
    </location>
</feature>
<sequence>MTGPALRRKRALARAALWWEAAWPAAWPPLGVLGAFAVIALLDLPARLPAWLHLVLLVAFLGALGGAGWRSWKLFRRPDAAATDRRLERASGLPHRPLAALADRPSTTDPAGLALWEAHQARMRRMITRLRVGPPRPGLAARDPRALRGGLLVALAAALGIAGADAPALLARGLMPAFGRAAPPAPLHFEAWVTPPSYTGAPPLFLPAAGGAATVPAGSRLQVALSGGTGGSLPAISGAPGLAFEALGGGSHTAQATLSAGARIAIQREGRELVAWNLAVQADAPPVAAFTEAPGRVQRGLALRLPWRAEDDWGVAALRAEFRLAARPDAPPLTLDLPLPSASPRQARGLAQPDLSAHPWAGLPVVLRLIARDGASQEGASEEVRLDLPERSFNHPVARALIEVRKALSVNPGARGAAMRELDRIAGEPDAFEHDPATLLTLRTTRGQLQRDRRSEAIDEVQELLWEAALALEEGRDGRTARALAEAQRQLSEALNEAERNPQDEQQRSEVQRRIEELREAIRRHLEALAERLQRENAEALPYDPQQRMLDQRDMDRRTRRMEEAARENRMEDARRELAELEEMLRALQEGRMARGENPERQRQRERGQQQMGAVQDMVRRQGEMLDQGQRRAEQQEQRDQQERRQRQQSPWSRSPSPDQDQTGRQAQSDAQAEGRRQRALRRALGELMQQQGDLTGEIPEALGRADQAMREAQEALGNGTDARPHQQEAMRRLQEGGRQMAQQMQRQFGQGQGEGQGEGDEGEPGDMEMGGQGDEGEQQLGEGRDPLGRRSRESTGNADNGGDTRVPEEAELLRTRRLQEELRRRGAERERPSEELEYIDRLLRRF</sequence>
<proteinExistence type="predicted"/>
<dbReference type="NCBIfam" id="TIGR02302">
    <property type="entry name" value="aProt_lowcomp"/>
    <property type="match status" value="1"/>
</dbReference>
<dbReference type="Pfam" id="PF13779">
    <property type="entry name" value="DUF4175"/>
    <property type="match status" value="1"/>
</dbReference>